<evidence type="ECO:0000256" key="1">
    <source>
        <dbReference type="ARBA" id="ARBA00022630"/>
    </source>
</evidence>
<dbReference type="PANTHER" id="PTHR43004:SF3">
    <property type="entry name" value="P-HYDROXYBENZOATE HYDROXYLASE"/>
    <property type="match status" value="1"/>
</dbReference>
<keyword evidence="5" id="KW-0503">Monooxygenase</keyword>
<dbReference type="Pfam" id="PF01494">
    <property type="entry name" value="FAD_binding_3"/>
    <property type="match status" value="1"/>
</dbReference>
<dbReference type="SUPFAM" id="SSF51905">
    <property type="entry name" value="FAD/NAD(P)-binding domain"/>
    <property type="match status" value="1"/>
</dbReference>
<dbReference type="InterPro" id="IPR036188">
    <property type="entry name" value="FAD/NAD-bd_sf"/>
</dbReference>
<dbReference type="SUPFAM" id="SSF54373">
    <property type="entry name" value="FAD-linked reductases, C-terminal domain"/>
    <property type="match status" value="1"/>
</dbReference>
<gene>
    <name evidence="5" type="ORF">FRZ00_20100</name>
</gene>
<evidence type="ECO:0000256" key="3">
    <source>
        <dbReference type="SAM" id="MobiDB-lite"/>
    </source>
</evidence>
<name>A0A5N5W502_STRMB</name>
<reference evidence="5 6" key="1">
    <citation type="journal article" date="2019" name="Microb. Cell Fact.">
        <title>Exploring novel herbicidin analogues by transcriptional regulator overexpression and MS/MS molecular networking.</title>
        <authorList>
            <person name="Shi Y."/>
            <person name="Gu R."/>
            <person name="Li Y."/>
            <person name="Wang X."/>
            <person name="Ren W."/>
            <person name="Li X."/>
            <person name="Wang L."/>
            <person name="Xie Y."/>
            <person name="Hong B."/>
        </authorList>
    </citation>
    <scope>NUCLEOTIDE SEQUENCE [LARGE SCALE GENOMIC DNA]</scope>
    <source>
        <strain evidence="5 6">US-43</strain>
    </source>
</reference>
<keyword evidence="1" id="KW-0285">Flavoprotein</keyword>
<dbReference type="InterPro" id="IPR002938">
    <property type="entry name" value="FAD-bd"/>
</dbReference>
<evidence type="ECO:0000313" key="5">
    <source>
        <dbReference type="EMBL" id="KAB7841613.1"/>
    </source>
</evidence>
<dbReference type="Gene3D" id="3.30.9.10">
    <property type="entry name" value="D-Amino Acid Oxidase, subunit A, domain 2"/>
    <property type="match status" value="1"/>
</dbReference>
<dbReference type="RefSeq" id="WP_152264425.1">
    <property type="nucleotide sequence ID" value="NZ_VOKX01000040.1"/>
</dbReference>
<dbReference type="PRINTS" id="PR00420">
    <property type="entry name" value="RNGMNOXGNASE"/>
</dbReference>
<dbReference type="InterPro" id="IPR050641">
    <property type="entry name" value="RIFMO-like"/>
</dbReference>
<dbReference type="PANTHER" id="PTHR43004">
    <property type="entry name" value="TRK SYSTEM POTASSIUM UPTAKE PROTEIN"/>
    <property type="match status" value="1"/>
</dbReference>
<dbReference type="NCBIfam" id="NF006091">
    <property type="entry name" value="PRK08243.1"/>
    <property type="match status" value="1"/>
</dbReference>
<keyword evidence="5" id="KW-0560">Oxidoreductase</keyword>
<comment type="caution">
    <text evidence="5">The sequence shown here is derived from an EMBL/GenBank/DDBJ whole genome shotgun (WGS) entry which is preliminary data.</text>
</comment>
<dbReference type="AlphaFoldDB" id="A0A5N5W502"/>
<accession>A0A5N5W502</accession>
<feature type="region of interest" description="Disordered" evidence="3">
    <location>
        <begin position="392"/>
        <end position="413"/>
    </location>
</feature>
<keyword evidence="2" id="KW-0274">FAD</keyword>
<feature type="domain" description="FAD-binding" evidence="4">
    <location>
        <begin position="7"/>
        <end position="347"/>
    </location>
</feature>
<evidence type="ECO:0000256" key="2">
    <source>
        <dbReference type="ARBA" id="ARBA00022827"/>
    </source>
</evidence>
<protein>
    <submittedName>
        <fullName evidence="5">4-hydroxybenzoate 3-monooxygenase</fullName>
    </submittedName>
</protein>
<proteinExistence type="predicted"/>
<keyword evidence="6" id="KW-1185">Reference proteome</keyword>
<dbReference type="GO" id="GO:0071949">
    <property type="term" value="F:FAD binding"/>
    <property type="evidence" value="ECO:0007669"/>
    <property type="project" value="InterPro"/>
</dbReference>
<sequence length="413" mass="45238">MSPALTRTTVGIVGAGPAGLMASHLLARVGIDSVVVDHRTRAEIGGTQRAGILEADSARLLADSGVSDRVRREGRPHAGITLRFGGENHRVDFQALVGENVWLYPQTDVFTDLADARERDGGDVRYGVTGTRVTDLATDRPGILFTDAEGVAREVRCAVLVGADGSRGVCRAAVPEAARTHFLRAYPFAWFGVLVHAPPSAGELVYTHSPRGFALVSRRTESVQRLYFQCDPDEDPADWPDDRIWAELQARVRGADGFALAEGPVLDRSVLRFRSFVCEPPRYGRMLLAGDAAHTVPPTGAKGLNLALTDARLLAEAVERAVTARDFRHLDTYGPRALRRTWRAQHFSYWMTNLLHRLPGATAFDERRQLGELASLVCSTAASTHLAEGYTGRVVPARRPRKPRATRERPDPR</sequence>
<dbReference type="Gene3D" id="3.50.50.60">
    <property type="entry name" value="FAD/NAD(P)-binding domain"/>
    <property type="match status" value="1"/>
</dbReference>
<evidence type="ECO:0000259" key="4">
    <source>
        <dbReference type="Pfam" id="PF01494"/>
    </source>
</evidence>
<organism evidence="5 6">
    <name type="scientific">Streptomyces mobaraensis</name>
    <name type="common">Streptoverticillium mobaraense</name>
    <dbReference type="NCBI Taxonomy" id="35621"/>
    <lineage>
        <taxon>Bacteria</taxon>
        <taxon>Bacillati</taxon>
        <taxon>Actinomycetota</taxon>
        <taxon>Actinomycetes</taxon>
        <taxon>Kitasatosporales</taxon>
        <taxon>Streptomycetaceae</taxon>
        <taxon>Streptomyces</taxon>
    </lineage>
</organism>
<dbReference type="GO" id="GO:0016709">
    <property type="term" value="F:oxidoreductase activity, acting on paired donors, with incorporation or reduction of molecular oxygen, NAD(P)H as one donor, and incorporation of one atom of oxygen"/>
    <property type="evidence" value="ECO:0007669"/>
    <property type="project" value="UniProtKB-ARBA"/>
</dbReference>
<dbReference type="Proteomes" id="UP000327000">
    <property type="component" value="Unassembled WGS sequence"/>
</dbReference>
<evidence type="ECO:0000313" key="6">
    <source>
        <dbReference type="Proteomes" id="UP000327000"/>
    </source>
</evidence>
<dbReference type="EMBL" id="VOKX01000040">
    <property type="protein sequence ID" value="KAB7841613.1"/>
    <property type="molecule type" value="Genomic_DNA"/>
</dbReference>
<dbReference type="OrthoDB" id="9791689at2"/>